<reference evidence="1 2" key="1">
    <citation type="submission" date="2019-06" db="EMBL/GenBank/DDBJ databases">
        <title>Sequencing the genomes of 1000 actinobacteria strains.</title>
        <authorList>
            <person name="Klenk H.-P."/>
        </authorList>
    </citation>
    <scope>NUCLEOTIDE SEQUENCE [LARGE SCALE GENOMIC DNA]</scope>
    <source>
        <strain evidence="1 2">DSM 102131</strain>
    </source>
</reference>
<comment type="caution">
    <text evidence="1">The sequence shown here is derived from an EMBL/GenBank/DDBJ whole genome shotgun (WGS) entry which is preliminary data.</text>
</comment>
<dbReference type="AlphaFoldDB" id="A0A561WWD7"/>
<evidence type="ECO:0000313" key="1">
    <source>
        <dbReference type="EMBL" id="TWG28151.1"/>
    </source>
</evidence>
<dbReference type="OrthoDB" id="5194016at2"/>
<name>A0A561WWD7_9ACTN</name>
<dbReference type="RefSeq" id="WP_154937122.1">
    <property type="nucleotide sequence ID" value="NZ_VIXA01000001.1"/>
</dbReference>
<accession>A0A561WWD7</accession>
<keyword evidence="2" id="KW-1185">Reference proteome</keyword>
<dbReference type="EMBL" id="VIXA01000001">
    <property type="protein sequence ID" value="TWG28151.1"/>
    <property type="molecule type" value="Genomic_DNA"/>
</dbReference>
<proteinExistence type="predicted"/>
<protein>
    <submittedName>
        <fullName evidence="1">Uncharacterized protein</fullName>
    </submittedName>
</protein>
<evidence type="ECO:0000313" key="2">
    <source>
        <dbReference type="Proteomes" id="UP000319927"/>
    </source>
</evidence>
<organism evidence="1 2">
    <name type="scientific">Micromonospora palomenae</name>
    <dbReference type="NCBI Taxonomy" id="1461247"/>
    <lineage>
        <taxon>Bacteria</taxon>
        <taxon>Bacillati</taxon>
        <taxon>Actinomycetota</taxon>
        <taxon>Actinomycetes</taxon>
        <taxon>Micromonosporales</taxon>
        <taxon>Micromonosporaceae</taxon>
        <taxon>Micromonospora</taxon>
    </lineage>
</organism>
<dbReference type="Proteomes" id="UP000319927">
    <property type="component" value="Unassembled WGS sequence"/>
</dbReference>
<sequence length="92" mass="10501">MQENIEWAEVTDSSWKAEFSREEDDLLIRFIGRCPRCEHLTSTDVPKLIPGTPALRGDIEEFTMFCACGHPHPNRPDGDNSCGAYWLFEAEL</sequence>
<gene>
    <name evidence="1" type="ORF">FHX75_111302</name>
</gene>